<evidence type="ECO:0000256" key="3">
    <source>
        <dbReference type="ARBA" id="ARBA00023172"/>
    </source>
</evidence>
<dbReference type="EMBL" id="WWEQ01000111">
    <property type="protein sequence ID" value="MYM20972.1"/>
    <property type="molecule type" value="Genomic_DNA"/>
</dbReference>
<dbReference type="GO" id="GO:0015074">
    <property type="term" value="P:DNA integration"/>
    <property type="evidence" value="ECO:0007669"/>
    <property type="project" value="InterPro"/>
</dbReference>
<dbReference type="Gene3D" id="1.10.443.10">
    <property type="entry name" value="Intergrase catalytic core"/>
    <property type="match status" value="1"/>
</dbReference>
<dbReference type="Proteomes" id="UP000469215">
    <property type="component" value="Unassembled WGS sequence"/>
</dbReference>
<dbReference type="CDD" id="cd01189">
    <property type="entry name" value="INT_ICEBs1_C_like"/>
    <property type="match status" value="1"/>
</dbReference>
<keyword evidence="3" id="KW-0233">DNA recombination</keyword>
<evidence type="ECO:0000313" key="6">
    <source>
        <dbReference type="Proteomes" id="UP000469215"/>
    </source>
</evidence>
<protein>
    <submittedName>
        <fullName evidence="5">Tyrosine-type recombinase/integrase</fullName>
    </submittedName>
</protein>
<dbReference type="InterPro" id="IPR010998">
    <property type="entry name" value="Integrase_recombinase_N"/>
</dbReference>
<feature type="domain" description="Tyr recombinase" evidence="4">
    <location>
        <begin position="175"/>
        <end position="381"/>
    </location>
</feature>
<reference evidence="5 6" key="1">
    <citation type="submission" date="2020-01" db="EMBL/GenBank/DDBJ databases">
        <authorList>
            <person name="Deng T."/>
        </authorList>
    </citation>
    <scope>NUCLEOTIDE SEQUENCE [LARGE SCALE GENOMIC DNA]</scope>
    <source>
        <strain evidence="5 6">5221</strain>
    </source>
</reference>
<evidence type="ECO:0000256" key="2">
    <source>
        <dbReference type="ARBA" id="ARBA00023125"/>
    </source>
</evidence>
<organism evidence="5 6">
    <name type="scientific">Brevibacterium rongguiense</name>
    <dbReference type="NCBI Taxonomy" id="2695267"/>
    <lineage>
        <taxon>Bacteria</taxon>
        <taxon>Bacillati</taxon>
        <taxon>Actinomycetota</taxon>
        <taxon>Actinomycetes</taxon>
        <taxon>Micrococcales</taxon>
        <taxon>Brevibacteriaceae</taxon>
        <taxon>Brevibacterium</taxon>
    </lineage>
</organism>
<evidence type="ECO:0000259" key="4">
    <source>
        <dbReference type="PROSITE" id="PS51898"/>
    </source>
</evidence>
<dbReference type="SUPFAM" id="SSF56349">
    <property type="entry name" value="DNA breaking-rejoining enzymes"/>
    <property type="match status" value="1"/>
</dbReference>
<sequence length="395" mass="43901">MPRPRLELGTWGKITRTEVAPKRYRARARFRDFTGKTRQVEAWGTSGAAAQRALERDLRDRAQSAGEHITREMRISTLGRSWLAEMEQSELKPQSLAEYRATFTQRIEPALGEYAIREATISVLDRFLKSVAAERPALGKQCKVVLNGMFGLAARHDAITHNPVRETKLPSRQRQAVMALSLDEVQALRRGVYAWQNEPGTHGPKRAPDLLDLVDVLLGTGLRIGEVCALRWDDVDLGAEQPAIVVSGTVVRVKGKGLTRQAHPKTSSGFRRLILPTFVVETLLRRQVEAQPNPWNVVFPSAAGTLRDPHNVRRQWRDARTAAGFEWVSPHTFRKTVATLVDRTRDTESAAALLGHSGTAVTHAHYVQKLHEAPDLSNVLSQLGANRPGLIEKGG</sequence>
<keyword evidence="2" id="KW-0238">DNA-binding</keyword>
<accession>A0A6N9HBN6</accession>
<dbReference type="RefSeq" id="WP_160954371.1">
    <property type="nucleotide sequence ID" value="NZ_WWEQ01000111.1"/>
</dbReference>
<comment type="caution">
    <text evidence="5">The sequence shown here is derived from an EMBL/GenBank/DDBJ whole genome shotgun (WGS) entry which is preliminary data.</text>
</comment>
<dbReference type="InterPro" id="IPR050090">
    <property type="entry name" value="Tyrosine_recombinase_XerCD"/>
</dbReference>
<dbReference type="GO" id="GO:0003677">
    <property type="term" value="F:DNA binding"/>
    <property type="evidence" value="ECO:0007669"/>
    <property type="project" value="UniProtKB-KW"/>
</dbReference>
<name>A0A6N9HBN6_9MICO</name>
<evidence type="ECO:0000313" key="5">
    <source>
        <dbReference type="EMBL" id="MYM20972.1"/>
    </source>
</evidence>
<dbReference type="Gene3D" id="1.10.150.130">
    <property type="match status" value="1"/>
</dbReference>
<dbReference type="InterPro" id="IPR013762">
    <property type="entry name" value="Integrase-like_cat_sf"/>
</dbReference>
<evidence type="ECO:0000256" key="1">
    <source>
        <dbReference type="ARBA" id="ARBA00008857"/>
    </source>
</evidence>
<dbReference type="GO" id="GO:0006310">
    <property type="term" value="P:DNA recombination"/>
    <property type="evidence" value="ECO:0007669"/>
    <property type="project" value="UniProtKB-KW"/>
</dbReference>
<dbReference type="InterPro" id="IPR011010">
    <property type="entry name" value="DNA_brk_join_enz"/>
</dbReference>
<dbReference type="PANTHER" id="PTHR30349:SF64">
    <property type="entry name" value="PROPHAGE INTEGRASE INTD-RELATED"/>
    <property type="match status" value="1"/>
</dbReference>
<dbReference type="InterPro" id="IPR002104">
    <property type="entry name" value="Integrase_catalytic"/>
</dbReference>
<proteinExistence type="inferred from homology"/>
<dbReference type="PROSITE" id="PS51898">
    <property type="entry name" value="TYR_RECOMBINASE"/>
    <property type="match status" value="1"/>
</dbReference>
<dbReference type="AlphaFoldDB" id="A0A6N9HBN6"/>
<gene>
    <name evidence="5" type="ORF">GSY69_13645</name>
</gene>
<dbReference type="PANTHER" id="PTHR30349">
    <property type="entry name" value="PHAGE INTEGRASE-RELATED"/>
    <property type="match status" value="1"/>
</dbReference>
<comment type="similarity">
    <text evidence="1">Belongs to the 'phage' integrase family.</text>
</comment>
<keyword evidence="6" id="KW-1185">Reference proteome</keyword>
<dbReference type="Pfam" id="PF00589">
    <property type="entry name" value="Phage_integrase"/>
    <property type="match status" value="1"/>
</dbReference>